<dbReference type="InterPro" id="IPR003789">
    <property type="entry name" value="Asn/Gln_tRNA_amidoTrase-B-like"/>
</dbReference>
<dbReference type="GO" id="GO:0006412">
    <property type="term" value="P:translation"/>
    <property type="evidence" value="ECO:0007669"/>
    <property type="project" value="UniProtKB-UniRule"/>
</dbReference>
<protein>
    <recommendedName>
        <fullName evidence="3 11">Aspartyl/glutamyl-tRNA(Asn/Gln) amidotransferase subunit B</fullName>
        <shortName evidence="11">Asp/Glu-ADT subunit B</shortName>
        <ecNumber evidence="11">6.3.5.-</ecNumber>
    </recommendedName>
</protein>
<evidence type="ECO:0000313" key="13">
    <source>
        <dbReference type="EMBL" id="KUO40830.1"/>
    </source>
</evidence>
<dbReference type="GO" id="GO:0050566">
    <property type="term" value="F:asparaginyl-tRNA synthase (glutamine-hydrolyzing) activity"/>
    <property type="evidence" value="ECO:0007669"/>
    <property type="project" value="RHEA"/>
</dbReference>
<gene>
    <name evidence="11" type="primary">gatB</name>
    <name evidence="13" type="ORF">APZ16_02175</name>
</gene>
<organism evidence="13 14">
    <name type="scientific">Hadarchaeum yellowstonense</name>
    <dbReference type="NCBI Taxonomy" id="1776334"/>
    <lineage>
        <taxon>Archaea</taxon>
        <taxon>Methanobacteriati</taxon>
        <taxon>Candidatus Hadarchaeota</taxon>
        <taxon>Candidatus Hadarchaeia</taxon>
        <taxon>Candidatus Hadarchaeales</taxon>
        <taxon>Candidatus Hadarchaeaceae</taxon>
        <taxon>Candidatus Hadarchaeum</taxon>
    </lineage>
</organism>
<dbReference type="GO" id="GO:0050567">
    <property type="term" value="F:glutaminyl-tRNA synthase (glutamine-hydrolyzing) activity"/>
    <property type="evidence" value="ECO:0007669"/>
    <property type="project" value="UniProtKB-UniRule"/>
</dbReference>
<dbReference type="SUPFAM" id="SSF55931">
    <property type="entry name" value="Glutamine synthetase/guanido kinase"/>
    <property type="match status" value="1"/>
</dbReference>
<keyword evidence="7 11" id="KW-0648">Protein biosynthesis</keyword>
<accession>A0A147JWL4</accession>
<dbReference type="GO" id="GO:0005524">
    <property type="term" value="F:ATP binding"/>
    <property type="evidence" value="ECO:0007669"/>
    <property type="project" value="UniProtKB-KW"/>
</dbReference>
<evidence type="ECO:0000256" key="9">
    <source>
        <dbReference type="ARBA" id="ARBA00047380"/>
    </source>
</evidence>
<dbReference type="NCBIfam" id="NF004012">
    <property type="entry name" value="PRK05477.1-2"/>
    <property type="match status" value="1"/>
</dbReference>
<comment type="catalytic activity">
    <reaction evidence="10 11">
        <text>L-glutamyl-tRNA(Gln) + L-glutamine + ATP + H2O = L-glutaminyl-tRNA(Gln) + L-glutamate + ADP + phosphate + H(+)</text>
        <dbReference type="Rhea" id="RHEA:17521"/>
        <dbReference type="Rhea" id="RHEA-COMP:9681"/>
        <dbReference type="Rhea" id="RHEA-COMP:9684"/>
        <dbReference type="ChEBI" id="CHEBI:15377"/>
        <dbReference type="ChEBI" id="CHEBI:15378"/>
        <dbReference type="ChEBI" id="CHEBI:29985"/>
        <dbReference type="ChEBI" id="CHEBI:30616"/>
        <dbReference type="ChEBI" id="CHEBI:43474"/>
        <dbReference type="ChEBI" id="CHEBI:58359"/>
        <dbReference type="ChEBI" id="CHEBI:78520"/>
        <dbReference type="ChEBI" id="CHEBI:78521"/>
        <dbReference type="ChEBI" id="CHEBI:456216"/>
    </reaction>
</comment>
<evidence type="ECO:0000256" key="6">
    <source>
        <dbReference type="ARBA" id="ARBA00022840"/>
    </source>
</evidence>
<evidence type="ECO:0000256" key="5">
    <source>
        <dbReference type="ARBA" id="ARBA00022741"/>
    </source>
</evidence>
<dbReference type="InterPro" id="IPR014746">
    <property type="entry name" value="Gln_synth/guanido_kin_cat_dom"/>
</dbReference>
<evidence type="ECO:0000256" key="7">
    <source>
        <dbReference type="ARBA" id="ARBA00022917"/>
    </source>
</evidence>
<dbReference type="SMART" id="SM00845">
    <property type="entry name" value="GatB_Yqey"/>
    <property type="match status" value="1"/>
</dbReference>
<keyword evidence="13" id="KW-0808">Transferase</keyword>
<comment type="subunit">
    <text evidence="2 11">Heterotrimer of A, B and C subunits.</text>
</comment>
<evidence type="ECO:0000256" key="8">
    <source>
        <dbReference type="ARBA" id="ARBA00024799"/>
    </source>
</evidence>
<evidence type="ECO:0000256" key="1">
    <source>
        <dbReference type="ARBA" id="ARBA00005306"/>
    </source>
</evidence>
<sequence length="454" mass="51757">MKIGFEVHQQIATRRKMYCNCPTNYQDVPPNTNVCPICTGMPGAKPLPPNQRAVEAAVEIALMLGCRVYTNQTIYIQRKHYDYPDLPSGYQRTSLPLAGGGSLLGVRIREIHLEEDPGQYDPLGGNVDYNRSGIPLVEIVTEPDMKSPEEARNFLRALVRVLEYTGKVRPEAGGAMRADVNISLEGGGRVEVKNVNSIKGAYRALRYEVIRQREKLKRGLGVERETRAFLESQMVTVPMRVKETEEDYRYIPDPDIFPLILDEGWVEKIRERMAEPPHLRESRLISEYKITRAAAEVIVSERELADLYEAVAREVDPKLVAIWFRTRLKKVLNYMKLRAADIKFTPAQLAGLLRMVRDRQLTPEQGELVLRELAKHPAEPEKIIARLGLFPIKREELLPIIARVIEENQKAVEDYRSGKEEAINFLTGKVLQLTGRRADPREITRLLIEKIGKK</sequence>
<dbReference type="InterPro" id="IPR023168">
    <property type="entry name" value="GatB_Yqey_C_2"/>
</dbReference>
<feature type="domain" description="Asn/Gln amidotransferase" evidence="12">
    <location>
        <begin position="306"/>
        <end position="451"/>
    </location>
</feature>
<keyword evidence="4 11" id="KW-0436">Ligase</keyword>
<dbReference type="PROSITE" id="PS01234">
    <property type="entry name" value="GATB"/>
    <property type="match status" value="1"/>
</dbReference>
<dbReference type="STRING" id="1776334.APZ16_02175"/>
<evidence type="ECO:0000313" key="14">
    <source>
        <dbReference type="Proteomes" id="UP000074294"/>
    </source>
</evidence>
<comment type="catalytic activity">
    <reaction evidence="9 11">
        <text>L-aspartyl-tRNA(Asn) + L-glutamine + ATP + H2O = L-asparaginyl-tRNA(Asn) + L-glutamate + ADP + phosphate + 2 H(+)</text>
        <dbReference type="Rhea" id="RHEA:14513"/>
        <dbReference type="Rhea" id="RHEA-COMP:9674"/>
        <dbReference type="Rhea" id="RHEA-COMP:9677"/>
        <dbReference type="ChEBI" id="CHEBI:15377"/>
        <dbReference type="ChEBI" id="CHEBI:15378"/>
        <dbReference type="ChEBI" id="CHEBI:29985"/>
        <dbReference type="ChEBI" id="CHEBI:30616"/>
        <dbReference type="ChEBI" id="CHEBI:43474"/>
        <dbReference type="ChEBI" id="CHEBI:58359"/>
        <dbReference type="ChEBI" id="CHEBI:78515"/>
        <dbReference type="ChEBI" id="CHEBI:78516"/>
        <dbReference type="ChEBI" id="CHEBI:456216"/>
    </reaction>
</comment>
<evidence type="ECO:0000256" key="3">
    <source>
        <dbReference type="ARBA" id="ARBA00016923"/>
    </source>
</evidence>
<name>A0A147JWL4_HADYE</name>
<dbReference type="Gene3D" id="1.10.10.410">
    <property type="match status" value="1"/>
</dbReference>
<dbReference type="InterPro" id="IPR017958">
    <property type="entry name" value="Gln-tRNA_amidoTrfase_suB_CS"/>
</dbReference>
<dbReference type="InterPro" id="IPR018027">
    <property type="entry name" value="Asn/Gln_amidotransferase"/>
</dbReference>
<dbReference type="EMBL" id="LQMQ01000034">
    <property type="protein sequence ID" value="KUO40830.1"/>
    <property type="molecule type" value="Genomic_DNA"/>
</dbReference>
<dbReference type="GO" id="GO:0070681">
    <property type="term" value="P:glutaminyl-tRNAGln biosynthesis via transamidation"/>
    <property type="evidence" value="ECO:0007669"/>
    <property type="project" value="TreeGrafter"/>
</dbReference>
<dbReference type="InterPro" id="IPR042114">
    <property type="entry name" value="GatB_C_1"/>
</dbReference>
<evidence type="ECO:0000256" key="2">
    <source>
        <dbReference type="ARBA" id="ARBA00011123"/>
    </source>
</evidence>
<evidence type="ECO:0000256" key="11">
    <source>
        <dbReference type="HAMAP-Rule" id="MF_00121"/>
    </source>
</evidence>
<dbReference type="Pfam" id="PF02637">
    <property type="entry name" value="GatB_Yqey"/>
    <property type="match status" value="1"/>
</dbReference>
<dbReference type="PANTHER" id="PTHR11659:SF0">
    <property type="entry name" value="GLUTAMYL-TRNA(GLN) AMIDOTRANSFERASE SUBUNIT B, MITOCHONDRIAL"/>
    <property type="match status" value="1"/>
</dbReference>
<dbReference type="NCBIfam" id="TIGR00133">
    <property type="entry name" value="gatB"/>
    <property type="match status" value="1"/>
</dbReference>
<dbReference type="Proteomes" id="UP000074294">
    <property type="component" value="Unassembled WGS sequence"/>
</dbReference>
<dbReference type="SUPFAM" id="SSF89095">
    <property type="entry name" value="GatB/YqeY motif"/>
    <property type="match status" value="1"/>
</dbReference>
<keyword evidence="6 11" id="KW-0067">ATP-binding</keyword>
<dbReference type="Gene3D" id="1.10.150.380">
    <property type="entry name" value="GatB domain, N-terminal subdomain"/>
    <property type="match status" value="1"/>
</dbReference>
<evidence type="ECO:0000256" key="4">
    <source>
        <dbReference type="ARBA" id="ARBA00022598"/>
    </source>
</evidence>
<dbReference type="Pfam" id="PF02934">
    <property type="entry name" value="GatB_N"/>
    <property type="match status" value="1"/>
</dbReference>
<dbReference type="HAMAP" id="MF_00121">
    <property type="entry name" value="GatB"/>
    <property type="match status" value="1"/>
</dbReference>
<keyword evidence="5 11" id="KW-0547">Nucleotide-binding</keyword>
<dbReference type="InterPro" id="IPR017959">
    <property type="entry name" value="Asn/Gln-tRNA_amidoTrfase_suB/E"/>
</dbReference>
<dbReference type="AlphaFoldDB" id="A0A147JWL4"/>
<comment type="caution">
    <text evidence="13">The sequence shown here is derived from an EMBL/GenBank/DDBJ whole genome shotgun (WGS) entry which is preliminary data.</text>
</comment>
<reference evidence="13 14" key="1">
    <citation type="journal article" date="2016" name="Nat. Microbiol.">
        <title>Genomic inference of the metabolism of cosmopolitan subsurface Archaea, Hadesarchaea.</title>
        <authorList>
            <person name="Baker B.J."/>
            <person name="Saw J.H."/>
            <person name="Lind A.E."/>
            <person name="Lazar C.S."/>
            <person name="Hinrichs K.-U."/>
            <person name="Teske A.P."/>
            <person name="Ettema T.J."/>
        </authorList>
    </citation>
    <scope>NUCLEOTIDE SEQUENCE [LARGE SCALE GENOMIC DNA]</scope>
</reference>
<comment type="similarity">
    <text evidence="1 11">Belongs to the GatB/GatE family. GatB subfamily.</text>
</comment>
<proteinExistence type="inferred from homology"/>
<dbReference type="EC" id="6.3.5.-" evidence="11"/>
<evidence type="ECO:0000256" key="10">
    <source>
        <dbReference type="ARBA" id="ARBA00047913"/>
    </source>
</evidence>
<dbReference type="InterPro" id="IPR004413">
    <property type="entry name" value="GatB"/>
</dbReference>
<dbReference type="InterPro" id="IPR006075">
    <property type="entry name" value="Asn/Gln-tRNA_Trfase_suB/E_cat"/>
</dbReference>
<comment type="function">
    <text evidence="8 11">Allows the formation of correctly charged Asn-tRNA(Asn) or Gln-tRNA(Gln) through the transamidation of misacylated Asp-tRNA(Asn) or Glu-tRNA(Gln) in organisms which lack either or both of asparaginyl-tRNA or glutaminyl-tRNA synthetases. The reaction takes place in the presence of glutamine and ATP through an activated phospho-Asp-tRNA(Asn) or phospho-Glu-tRNA(Gln).</text>
</comment>
<dbReference type="PANTHER" id="PTHR11659">
    <property type="entry name" value="GLUTAMYL-TRNA GLN AMIDOTRANSFERASE SUBUNIT B MITOCHONDRIAL AND PROKARYOTIC PET112-RELATED"/>
    <property type="match status" value="1"/>
</dbReference>
<evidence type="ECO:0000259" key="12">
    <source>
        <dbReference type="SMART" id="SM00845"/>
    </source>
</evidence>
<dbReference type="GO" id="GO:0016740">
    <property type="term" value="F:transferase activity"/>
    <property type="evidence" value="ECO:0007669"/>
    <property type="project" value="UniProtKB-KW"/>
</dbReference>